<comment type="similarity">
    <text evidence="2">Belongs to the acetate uptake transporter (AceTr) (TC 2.A.96) family.</text>
</comment>
<dbReference type="GO" id="GO:0005886">
    <property type="term" value="C:plasma membrane"/>
    <property type="evidence" value="ECO:0000318"/>
    <property type="project" value="GO_Central"/>
</dbReference>
<dbReference type="OMA" id="IYLWAWF"/>
<protein>
    <submittedName>
        <fullName evidence="8">Ato6p</fullName>
    </submittedName>
</protein>
<evidence type="ECO:0000256" key="4">
    <source>
        <dbReference type="ARBA" id="ARBA00022989"/>
    </source>
</evidence>
<dbReference type="EMBL" id="CP017625">
    <property type="protein sequence ID" value="AOW28571.1"/>
    <property type="molecule type" value="Genomic_DNA"/>
</dbReference>
<feature type="transmembrane region" description="Helical" evidence="6">
    <location>
        <begin position="107"/>
        <end position="129"/>
    </location>
</feature>
<dbReference type="AlphaFoldDB" id="A0A1D8PKA0"/>
<keyword evidence="4 6" id="KW-1133">Transmembrane helix</keyword>
<dbReference type="GeneID" id="3643664"/>
<dbReference type="PANTHER" id="PTHR31123">
    <property type="entry name" value="ACCUMULATION OF DYADS PROTEIN 2-RELATED"/>
    <property type="match status" value="1"/>
</dbReference>
<dbReference type="Proteomes" id="UP000000559">
    <property type="component" value="Chromosome 3"/>
</dbReference>
<dbReference type="InterPro" id="IPR051633">
    <property type="entry name" value="AceTr"/>
</dbReference>
<reference evidence="8 9" key="2">
    <citation type="journal article" date="2007" name="Genome Biol.">
        <title>Assembly of the Candida albicans genome into sixteen supercontigs aligned on the eight chromosomes.</title>
        <authorList>
            <person name="van het Hoog M."/>
            <person name="Rast T.J."/>
            <person name="Martchenko M."/>
            <person name="Grindle S."/>
            <person name="Dignard D."/>
            <person name="Hogues H."/>
            <person name="Cuomo C."/>
            <person name="Berriman M."/>
            <person name="Scherer S."/>
            <person name="Magee B.B."/>
            <person name="Whiteway M."/>
            <person name="Chibana H."/>
            <person name="Nantel A."/>
            <person name="Magee P.T."/>
        </authorList>
    </citation>
    <scope>GENOME REANNOTATION</scope>
    <source>
        <strain evidence="9">SC5314 / ATCC MYA-2876</strain>
    </source>
</reference>
<sequence>MSSLESISSELKAVPIADEIENVVLPYKTCTITGEGNEFVVIGDHKYYRHELMQAFGGTFNPGLAPYPKHSFGNPAAIGLVSTGMNILIFGLFFAHAMGIHIPNAGIGLCMFMGGLVEILAGIWGFFVGSQVGTFVLTVFTSYGAFWLSFGAIFIPSFGIIQAYEEDPEQLNHAIGLMLIGWAIFTTMLLMCVVKSTLSFFWALLTYDLTIILFAAGFLSDNDKVKVAGGIMGVINAFADWFEAFAGVANRQNSYMVPREIPLPDLSVWLKRKKAVSKTSN</sequence>
<evidence type="ECO:0000313" key="7">
    <source>
        <dbReference type="CGD" id="CAL0000183179"/>
    </source>
</evidence>
<dbReference type="CGD" id="CAL0000183179">
    <property type="gene designation" value="ATO6"/>
</dbReference>
<dbReference type="eggNOG" id="ENOG502QUJS">
    <property type="taxonomic scope" value="Eukaryota"/>
</dbReference>
<keyword evidence="9" id="KW-1185">Reference proteome</keyword>
<dbReference type="Pfam" id="PF01184">
    <property type="entry name" value="Gpr1_Fun34_YaaH"/>
    <property type="match status" value="1"/>
</dbReference>
<evidence type="ECO:0000313" key="9">
    <source>
        <dbReference type="Proteomes" id="UP000000559"/>
    </source>
</evidence>
<feature type="transmembrane region" description="Helical" evidence="6">
    <location>
        <begin position="173"/>
        <end position="194"/>
    </location>
</feature>
<dbReference type="NCBIfam" id="NF038013">
    <property type="entry name" value="AceTr_1"/>
    <property type="match status" value="1"/>
</dbReference>
<reference evidence="8 9" key="3">
    <citation type="journal article" date="2013" name="Genome Biol.">
        <title>Assembly of a phased diploid Candida albicans genome facilitates allele-specific measurements and provides a simple model for repeat and indel structure.</title>
        <authorList>
            <person name="Muzzey D."/>
            <person name="Schwartz K."/>
            <person name="Weissman J.S."/>
            <person name="Sherlock G."/>
        </authorList>
    </citation>
    <scope>NUCLEOTIDE SEQUENCE [LARGE SCALE GENOMIC DNA]</scope>
    <source>
        <strain evidence="9">SC5314 / ATCC MYA-2876</strain>
    </source>
</reference>
<name>A0A1D8PKA0_CANAL</name>
<gene>
    <name evidence="7 8" type="primary">ATO6</name>
    <name evidence="8" type="ordered locus">CAALFM_C305600WA</name>
    <name evidence="7" type="ordered locus">orf19.6995</name>
</gene>
<dbReference type="SMR" id="A0A1D8PKA0"/>
<comment type="subcellular location">
    <subcellularLocation>
        <location evidence="1">Membrane</location>
        <topology evidence="1">Multi-pass membrane protein</topology>
    </subcellularLocation>
</comment>
<evidence type="ECO:0000313" key="8">
    <source>
        <dbReference type="EMBL" id="AOW28571.1"/>
    </source>
</evidence>
<feature type="transmembrane region" description="Helical" evidence="6">
    <location>
        <begin position="200"/>
        <end position="219"/>
    </location>
</feature>
<feature type="transmembrane region" description="Helical" evidence="6">
    <location>
        <begin position="135"/>
        <end position="161"/>
    </location>
</feature>
<dbReference type="RefSeq" id="XP_714701.1">
    <property type="nucleotide sequence ID" value="XM_709608.1"/>
</dbReference>
<organism evidence="8 9">
    <name type="scientific">Candida albicans (strain SC5314 / ATCC MYA-2876)</name>
    <name type="common">Yeast</name>
    <dbReference type="NCBI Taxonomy" id="237561"/>
    <lineage>
        <taxon>Eukaryota</taxon>
        <taxon>Fungi</taxon>
        <taxon>Dikarya</taxon>
        <taxon>Ascomycota</taxon>
        <taxon>Saccharomycotina</taxon>
        <taxon>Pichiomycetes</taxon>
        <taxon>Debaryomycetaceae</taxon>
        <taxon>Candida/Lodderomyces clade</taxon>
        <taxon>Candida</taxon>
    </lineage>
</organism>
<evidence type="ECO:0000256" key="6">
    <source>
        <dbReference type="SAM" id="Phobius"/>
    </source>
</evidence>
<dbReference type="GO" id="GO:0015123">
    <property type="term" value="F:acetate transmembrane transporter activity"/>
    <property type="evidence" value="ECO:0000318"/>
    <property type="project" value="GO_Central"/>
</dbReference>
<evidence type="ECO:0000256" key="5">
    <source>
        <dbReference type="ARBA" id="ARBA00023136"/>
    </source>
</evidence>
<feature type="transmembrane region" description="Helical" evidence="6">
    <location>
        <begin position="76"/>
        <end position="95"/>
    </location>
</feature>
<evidence type="ECO:0000256" key="1">
    <source>
        <dbReference type="ARBA" id="ARBA00004141"/>
    </source>
</evidence>
<dbReference type="InterPro" id="IPR000791">
    <property type="entry name" value="Gpr1/Fun34/SatP-like"/>
</dbReference>
<accession>A0A1D8PKA0</accession>
<dbReference type="VEuPathDB" id="FungiDB:C3_05600W_A"/>
<proteinExistence type="inferred from homology"/>
<dbReference type="PANTHER" id="PTHR31123:SF1">
    <property type="entry name" value="ACCUMULATION OF DYADS PROTEIN 2-RELATED"/>
    <property type="match status" value="1"/>
</dbReference>
<reference evidence="8 9" key="1">
    <citation type="journal article" date="2004" name="Proc. Natl. Acad. Sci. U.S.A.">
        <title>The diploid genome sequence of Candida albicans.</title>
        <authorList>
            <person name="Jones T."/>
            <person name="Federspiel N.A."/>
            <person name="Chibana H."/>
            <person name="Dungan J."/>
            <person name="Kalman S."/>
            <person name="Magee B.B."/>
            <person name="Newport G."/>
            <person name="Thorstenson Y.R."/>
            <person name="Agabian N."/>
            <person name="Magee P.T."/>
            <person name="Davis R.W."/>
            <person name="Scherer S."/>
        </authorList>
    </citation>
    <scope>NUCLEOTIDE SEQUENCE [LARGE SCALE GENOMIC DNA]</scope>
    <source>
        <strain evidence="9">SC5314 / ATCC MYA-2876</strain>
    </source>
</reference>
<evidence type="ECO:0000256" key="2">
    <source>
        <dbReference type="ARBA" id="ARBA00005587"/>
    </source>
</evidence>
<dbReference type="KEGG" id="cal:CAALFM_C305600WA"/>
<dbReference type="InParanoid" id="A0A1D8PKA0"/>
<keyword evidence="3 6" id="KW-0812">Transmembrane</keyword>
<evidence type="ECO:0000256" key="3">
    <source>
        <dbReference type="ARBA" id="ARBA00022692"/>
    </source>
</evidence>
<keyword evidence="5 6" id="KW-0472">Membrane</keyword>
<dbReference type="OrthoDB" id="3648309at2759"/>